<dbReference type="InterPro" id="IPR042047">
    <property type="entry name" value="SleB_dom1"/>
</dbReference>
<evidence type="ECO:0000313" key="2">
    <source>
        <dbReference type="Proteomes" id="UP001526430"/>
    </source>
</evidence>
<keyword evidence="1" id="KW-0378">Hydrolase</keyword>
<gene>
    <name evidence="1" type="ORF">OF850_09070</name>
</gene>
<keyword evidence="2" id="KW-1185">Reference proteome</keyword>
<dbReference type="Gene3D" id="1.10.10.2520">
    <property type="entry name" value="Cell wall hydrolase SleB, domain 1"/>
    <property type="match status" value="1"/>
</dbReference>
<sequence length="156" mass="16374">MSAAPALTANEAAAELLARVLYAEAGSCPVRGIEALAGLAMNRARLVLEDAAAQARFANGEAPASLPRALIAVLRAPFQFPTRHPRHKRHALFAAPPEEDTALAVCRRVAQRALAGALPDASRGALLWHGALCLPGWAVGRIPCAELGGLIFYRPA</sequence>
<evidence type="ECO:0000313" key="1">
    <source>
        <dbReference type="EMBL" id="MCW8085773.1"/>
    </source>
</evidence>
<proteinExistence type="predicted"/>
<comment type="caution">
    <text evidence="1">The sequence shown here is derived from an EMBL/GenBank/DDBJ whole genome shotgun (WGS) entry which is preliminary data.</text>
</comment>
<accession>A0ABT3NUE5</accession>
<dbReference type="GO" id="GO:0016787">
    <property type="term" value="F:hydrolase activity"/>
    <property type="evidence" value="ECO:0007669"/>
    <property type="project" value="UniProtKB-KW"/>
</dbReference>
<dbReference type="Proteomes" id="UP001526430">
    <property type="component" value="Unassembled WGS sequence"/>
</dbReference>
<reference evidence="1 2" key="1">
    <citation type="submission" date="2022-10" db="EMBL/GenBank/DDBJ databases">
        <title>Roseococcus glaciei nov., sp. nov., isolated from glacier.</title>
        <authorList>
            <person name="Liu Q."/>
            <person name="Xin Y.-H."/>
        </authorList>
    </citation>
    <scope>NUCLEOTIDE SEQUENCE [LARGE SCALE GENOMIC DNA]</scope>
    <source>
        <strain evidence="1 2">MDT2-1-1</strain>
    </source>
</reference>
<protein>
    <submittedName>
        <fullName evidence="1">Cell wall hydrolase</fullName>
    </submittedName>
</protein>
<organism evidence="1 2">
    <name type="scientific">Sabulicella glaciei</name>
    <dbReference type="NCBI Taxonomy" id="2984948"/>
    <lineage>
        <taxon>Bacteria</taxon>
        <taxon>Pseudomonadati</taxon>
        <taxon>Pseudomonadota</taxon>
        <taxon>Alphaproteobacteria</taxon>
        <taxon>Acetobacterales</taxon>
        <taxon>Acetobacteraceae</taxon>
        <taxon>Sabulicella</taxon>
    </lineage>
</organism>
<dbReference type="RefSeq" id="WP_301589723.1">
    <property type="nucleotide sequence ID" value="NZ_JAPFQI010000005.1"/>
</dbReference>
<dbReference type="EMBL" id="JAPFQI010000005">
    <property type="protein sequence ID" value="MCW8085773.1"/>
    <property type="molecule type" value="Genomic_DNA"/>
</dbReference>
<name>A0ABT3NUE5_9PROT</name>